<dbReference type="SMART" id="SM00228">
    <property type="entry name" value="PDZ"/>
    <property type="match status" value="1"/>
</dbReference>
<dbReference type="InterPro" id="IPR001683">
    <property type="entry name" value="PX_dom"/>
</dbReference>
<feature type="region of interest" description="Disordered" evidence="1">
    <location>
        <begin position="241"/>
        <end position="285"/>
    </location>
</feature>
<dbReference type="PROSITE" id="PS50195">
    <property type="entry name" value="PX"/>
    <property type="match status" value="1"/>
</dbReference>
<dbReference type="InterPro" id="IPR001478">
    <property type="entry name" value="PDZ"/>
</dbReference>
<dbReference type="PANTHER" id="PTHR12431:SF19">
    <property type="entry name" value="SORTING NEXIN-27"/>
    <property type="match status" value="1"/>
</dbReference>
<dbReference type="Gene3D" id="3.30.1520.10">
    <property type="entry name" value="Phox-like domain"/>
    <property type="match status" value="1"/>
</dbReference>
<feature type="compositionally biased region" description="Acidic residues" evidence="1">
    <location>
        <begin position="559"/>
        <end position="572"/>
    </location>
</feature>
<name>A0ABP0GSP2_CLALP</name>
<evidence type="ECO:0000259" key="3">
    <source>
        <dbReference type="PROSITE" id="PS50195"/>
    </source>
</evidence>
<evidence type="ECO:0000313" key="4">
    <source>
        <dbReference type="EMBL" id="CAK8693976.1"/>
    </source>
</evidence>
<evidence type="ECO:0008006" key="6">
    <source>
        <dbReference type="Google" id="ProtNLM"/>
    </source>
</evidence>
<dbReference type="SUPFAM" id="SSF64268">
    <property type="entry name" value="PX domain"/>
    <property type="match status" value="1"/>
</dbReference>
<dbReference type="Gene3D" id="1.20.80.60">
    <property type="match status" value="1"/>
</dbReference>
<gene>
    <name evidence="4" type="ORF">CVLEPA_LOCUS27253</name>
</gene>
<accession>A0ABP0GSP2</accession>
<keyword evidence="5" id="KW-1185">Reference proteome</keyword>
<feature type="domain" description="PX" evidence="3">
    <location>
        <begin position="133"/>
        <end position="241"/>
    </location>
</feature>
<dbReference type="Pfam" id="PF00787">
    <property type="entry name" value="PX"/>
    <property type="match status" value="1"/>
</dbReference>
<evidence type="ECO:0000313" key="5">
    <source>
        <dbReference type="Proteomes" id="UP001642483"/>
    </source>
</evidence>
<proteinExistence type="predicted"/>
<dbReference type="Gene3D" id="3.10.20.90">
    <property type="entry name" value="Phosphatidylinositol 3-kinase Catalytic Subunit, Chain A, domain 1"/>
    <property type="match status" value="1"/>
</dbReference>
<protein>
    <recommendedName>
        <fullName evidence="6">Sorting nexin-27</fullName>
    </recommendedName>
</protein>
<dbReference type="InterPro" id="IPR036871">
    <property type="entry name" value="PX_dom_sf"/>
</dbReference>
<feature type="region of interest" description="Disordered" evidence="1">
    <location>
        <begin position="548"/>
        <end position="572"/>
    </location>
</feature>
<dbReference type="InterPro" id="IPR037827">
    <property type="entry name" value="SNX27_FERM-like_dom"/>
</dbReference>
<dbReference type="PANTHER" id="PTHR12431">
    <property type="entry name" value="SORTING NEXIN 17 AND 27"/>
    <property type="match status" value="1"/>
</dbReference>
<organism evidence="4 5">
    <name type="scientific">Clavelina lepadiformis</name>
    <name type="common">Light-bulb sea squirt</name>
    <name type="synonym">Ascidia lepadiformis</name>
    <dbReference type="NCBI Taxonomy" id="159417"/>
    <lineage>
        <taxon>Eukaryota</taxon>
        <taxon>Metazoa</taxon>
        <taxon>Chordata</taxon>
        <taxon>Tunicata</taxon>
        <taxon>Ascidiacea</taxon>
        <taxon>Aplousobranchia</taxon>
        <taxon>Clavelinidae</taxon>
        <taxon>Clavelina</taxon>
    </lineage>
</organism>
<reference evidence="4 5" key="1">
    <citation type="submission" date="2024-02" db="EMBL/GenBank/DDBJ databases">
        <authorList>
            <person name="Daric V."/>
            <person name="Darras S."/>
        </authorList>
    </citation>
    <scope>NUCLEOTIDE SEQUENCE [LARGE SCALE GENOMIC DNA]</scope>
</reference>
<dbReference type="PROSITE" id="PS50106">
    <property type="entry name" value="PDZ"/>
    <property type="match status" value="1"/>
</dbReference>
<dbReference type="Gene3D" id="2.30.42.10">
    <property type="match status" value="1"/>
</dbReference>
<dbReference type="CDD" id="cd23070">
    <property type="entry name" value="PDZ_SNX27-like"/>
    <property type="match status" value="1"/>
</dbReference>
<comment type="caution">
    <text evidence="4">The sequence shown here is derived from an EMBL/GenBank/DDBJ whole genome shotgun (WGS) entry which is preliminary data.</text>
</comment>
<dbReference type="InterPro" id="IPR036034">
    <property type="entry name" value="PDZ_sf"/>
</dbReference>
<sequence length="572" mass="65615">MAANSRSKRRDEIFKGPRTVVIEKTETGFGFNVRGQVSEGGQLKSINGVLYAPLQHVSAILEGGSAEKAGVKPGDRILEVNGENVEGATHRQVVDLIKAGGDTLRLSVISVPARDAQRLDPDDDYFYDYTDQRTIDLSIPQLEHVEDSGNKYVAYHIHFKSNLVVKRRYSEFLHLYEELVKIFTDFEYPKFPGKWPFQMSEVQLEKRRYLLETFIQKTFKVRVIQECELVQDFLNLNSVEYDSDKEEQPETHAYNADEELGRDAPPSYKEASNANKQQNGLAETTPELVKESSNEIRVSLPNQTSEIIGLHEENLSAESCVQNLCEKMNLSLSLHSVFCLCVRREKNFYCRLRPHESPAKYASLALTNRKRSDFAIRKWVFNPEKERKLLGEDADTRFLLFGQAIEDVKEGRITVGSRIASQLKMLASQNKHYEYLDLVSKSSSYGSVTFPHCACDSRKRGHVVVNISYPSFKLFACTEDGELESQVIEFAWAEMKEWQVQEKGEDVTGGFCFQYQRGEKKPRWVKVFTDYPEFMLDCFAQVLKEIEEEKGSEDKESTQSDEEENDEEKDMF</sequence>
<feature type="compositionally biased region" description="Basic and acidic residues" evidence="1">
    <location>
        <begin position="548"/>
        <end position="558"/>
    </location>
</feature>
<dbReference type="Pfam" id="PF00595">
    <property type="entry name" value="PDZ"/>
    <property type="match status" value="1"/>
</dbReference>
<dbReference type="CDD" id="cd13338">
    <property type="entry name" value="FERM-like_C_SNX27"/>
    <property type="match status" value="1"/>
</dbReference>
<feature type="compositionally biased region" description="Polar residues" evidence="1">
    <location>
        <begin position="270"/>
        <end position="282"/>
    </location>
</feature>
<dbReference type="Proteomes" id="UP001642483">
    <property type="component" value="Unassembled WGS sequence"/>
</dbReference>
<dbReference type="SUPFAM" id="SSF50156">
    <property type="entry name" value="PDZ domain-like"/>
    <property type="match status" value="1"/>
</dbReference>
<evidence type="ECO:0000259" key="2">
    <source>
        <dbReference type="PROSITE" id="PS50106"/>
    </source>
</evidence>
<evidence type="ECO:0000256" key="1">
    <source>
        <dbReference type="SAM" id="MobiDB-lite"/>
    </source>
</evidence>
<dbReference type="SMART" id="SM00312">
    <property type="entry name" value="PX"/>
    <property type="match status" value="1"/>
</dbReference>
<dbReference type="EMBL" id="CAWYQH010000141">
    <property type="protein sequence ID" value="CAK8693976.1"/>
    <property type="molecule type" value="Genomic_DNA"/>
</dbReference>
<feature type="domain" description="PDZ" evidence="2">
    <location>
        <begin position="19"/>
        <end position="112"/>
    </location>
</feature>